<accession>A0A6B0UR92</accession>
<evidence type="ECO:0000313" key="1">
    <source>
        <dbReference type="EMBL" id="MXU92034.1"/>
    </source>
</evidence>
<dbReference type="AlphaFoldDB" id="A0A6B0UR92"/>
<proteinExistence type="predicted"/>
<reference evidence="1" key="1">
    <citation type="submission" date="2019-12" db="EMBL/GenBank/DDBJ databases">
        <title>An insight into the sialome of adult female Ixodes ricinus ticks feeding for 6 days.</title>
        <authorList>
            <person name="Perner J."/>
            <person name="Ribeiro J.M.C."/>
        </authorList>
    </citation>
    <scope>NUCLEOTIDE SEQUENCE</scope>
    <source>
        <strain evidence="1">Semi-engorged</strain>
        <tissue evidence="1">Salivary glands</tissue>
    </source>
</reference>
<name>A0A6B0UR92_IXORI</name>
<organism evidence="1">
    <name type="scientific">Ixodes ricinus</name>
    <name type="common">Common tick</name>
    <name type="synonym">Acarus ricinus</name>
    <dbReference type="NCBI Taxonomy" id="34613"/>
    <lineage>
        <taxon>Eukaryota</taxon>
        <taxon>Metazoa</taxon>
        <taxon>Ecdysozoa</taxon>
        <taxon>Arthropoda</taxon>
        <taxon>Chelicerata</taxon>
        <taxon>Arachnida</taxon>
        <taxon>Acari</taxon>
        <taxon>Parasitiformes</taxon>
        <taxon>Ixodida</taxon>
        <taxon>Ixodoidea</taxon>
        <taxon>Ixodidae</taxon>
        <taxon>Ixodinae</taxon>
        <taxon>Ixodes</taxon>
    </lineage>
</organism>
<sequence>MRMAASRALPLMTLALPKTVLPRTPLSVAWSCTPSAPSSRRGATATWPSSCSRSLTCARTASRRRTAWASRSSGRWTRRSTGRAWSCTASGGLSTRTSMGARSSTTWMRGRPWCPLGSWWAWTTLTRT</sequence>
<protein>
    <submittedName>
        <fullName evidence="1">Uncharacterized protein</fullName>
    </submittedName>
</protein>
<dbReference type="EMBL" id="GIFC01009951">
    <property type="protein sequence ID" value="MXU92034.1"/>
    <property type="molecule type" value="Transcribed_RNA"/>
</dbReference>